<comment type="caution">
    <text evidence="6">The sequence shown here is derived from an EMBL/GenBank/DDBJ whole genome shotgun (WGS) entry which is preliminary data.</text>
</comment>
<accession>A0ABW1ACV0</accession>
<sequence>MTERSLREQRRERRRALSRDQILDSAEQVFARAGYHEASLREIAELAEFSVGTVYGLFTGKDEIYREVMLRRAAEFLPGMRRIVASDLPPRRRLLDLADWQVGFFRRFPQFGRLVLRGGAIAPPLSEPPGDGRILENFRAAQRMQAELFRLGQEAGDLRDGDPVLLARMFTGLVSAFQITELDAGAPPSEAEGRLALGRLHEVLGAAFAVEGPPAGGAGR</sequence>
<dbReference type="SUPFAM" id="SSF46689">
    <property type="entry name" value="Homeodomain-like"/>
    <property type="match status" value="1"/>
</dbReference>
<evidence type="ECO:0000256" key="2">
    <source>
        <dbReference type="ARBA" id="ARBA00023125"/>
    </source>
</evidence>
<dbReference type="SUPFAM" id="SSF48498">
    <property type="entry name" value="Tetracyclin repressor-like, C-terminal domain"/>
    <property type="match status" value="1"/>
</dbReference>
<gene>
    <name evidence="6" type="ORF">ACFPZN_40125</name>
</gene>
<name>A0ABW1ACV0_9ACTN</name>
<dbReference type="InterPro" id="IPR050109">
    <property type="entry name" value="HTH-type_TetR-like_transc_reg"/>
</dbReference>
<evidence type="ECO:0000256" key="1">
    <source>
        <dbReference type="ARBA" id="ARBA00023015"/>
    </source>
</evidence>
<dbReference type="PANTHER" id="PTHR30055">
    <property type="entry name" value="HTH-TYPE TRANSCRIPTIONAL REGULATOR RUTR"/>
    <property type="match status" value="1"/>
</dbReference>
<proteinExistence type="predicted"/>
<dbReference type="RefSeq" id="WP_378287814.1">
    <property type="nucleotide sequence ID" value="NZ_JBHSON010000076.1"/>
</dbReference>
<dbReference type="InterPro" id="IPR009057">
    <property type="entry name" value="Homeodomain-like_sf"/>
</dbReference>
<dbReference type="PROSITE" id="PS50977">
    <property type="entry name" value="HTH_TETR_2"/>
    <property type="match status" value="1"/>
</dbReference>
<dbReference type="PANTHER" id="PTHR30055:SF234">
    <property type="entry name" value="HTH-TYPE TRANSCRIPTIONAL REGULATOR BETI"/>
    <property type="match status" value="1"/>
</dbReference>
<dbReference type="InterPro" id="IPR001647">
    <property type="entry name" value="HTH_TetR"/>
</dbReference>
<keyword evidence="7" id="KW-1185">Reference proteome</keyword>
<dbReference type="PRINTS" id="PR00455">
    <property type="entry name" value="HTHTETR"/>
</dbReference>
<reference evidence="7" key="1">
    <citation type="journal article" date="2019" name="Int. J. Syst. Evol. Microbiol.">
        <title>The Global Catalogue of Microorganisms (GCM) 10K type strain sequencing project: providing services to taxonomists for standard genome sequencing and annotation.</title>
        <authorList>
            <consortium name="The Broad Institute Genomics Platform"/>
            <consortium name="The Broad Institute Genome Sequencing Center for Infectious Disease"/>
            <person name="Wu L."/>
            <person name="Ma J."/>
        </authorList>
    </citation>
    <scope>NUCLEOTIDE SEQUENCE [LARGE SCALE GENOMIC DNA]</scope>
    <source>
        <strain evidence="7">KCTC 42087</strain>
    </source>
</reference>
<organism evidence="6 7">
    <name type="scientific">Actinomadura rugatobispora</name>
    <dbReference type="NCBI Taxonomy" id="1994"/>
    <lineage>
        <taxon>Bacteria</taxon>
        <taxon>Bacillati</taxon>
        <taxon>Actinomycetota</taxon>
        <taxon>Actinomycetes</taxon>
        <taxon>Streptosporangiales</taxon>
        <taxon>Thermomonosporaceae</taxon>
        <taxon>Actinomadura</taxon>
    </lineage>
</organism>
<dbReference type="Gene3D" id="1.10.10.60">
    <property type="entry name" value="Homeodomain-like"/>
    <property type="match status" value="1"/>
</dbReference>
<evidence type="ECO:0000313" key="6">
    <source>
        <dbReference type="EMBL" id="MFC5751853.1"/>
    </source>
</evidence>
<dbReference type="Gene3D" id="1.10.357.10">
    <property type="entry name" value="Tetracycline Repressor, domain 2"/>
    <property type="match status" value="1"/>
</dbReference>
<feature type="DNA-binding region" description="H-T-H motif" evidence="4">
    <location>
        <begin position="39"/>
        <end position="58"/>
    </location>
</feature>
<evidence type="ECO:0000313" key="7">
    <source>
        <dbReference type="Proteomes" id="UP001596074"/>
    </source>
</evidence>
<dbReference type="InterPro" id="IPR036271">
    <property type="entry name" value="Tet_transcr_reg_TetR-rel_C_sf"/>
</dbReference>
<keyword evidence="2 4" id="KW-0238">DNA-binding</keyword>
<dbReference type="Proteomes" id="UP001596074">
    <property type="component" value="Unassembled WGS sequence"/>
</dbReference>
<dbReference type="Pfam" id="PF00440">
    <property type="entry name" value="TetR_N"/>
    <property type="match status" value="1"/>
</dbReference>
<dbReference type="EMBL" id="JBHSON010000076">
    <property type="protein sequence ID" value="MFC5751853.1"/>
    <property type="molecule type" value="Genomic_DNA"/>
</dbReference>
<protein>
    <submittedName>
        <fullName evidence="6">TetR/AcrR family transcriptional regulator</fullName>
    </submittedName>
</protein>
<keyword evidence="3" id="KW-0804">Transcription</keyword>
<evidence type="ECO:0000256" key="4">
    <source>
        <dbReference type="PROSITE-ProRule" id="PRU00335"/>
    </source>
</evidence>
<feature type="domain" description="HTH tetR-type" evidence="5">
    <location>
        <begin position="16"/>
        <end position="76"/>
    </location>
</feature>
<evidence type="ECO:0000259" key="5">
    <source>
        <dbReference type="PROSITE" id="PS50977"/>
    </source>
</evidence>
<keyword evidence="1" id="KW-0805">Transcription regulation</keyword>
<evidence type="ECO:0000256" key="3">
    <source>
        <dbReference type="ARBA" id="ARBA00023163"/>
    </source>
</evidence>